<keyword evidence="3" id="KW-1185">Reference proteome</keyword>
<protein>
    <submittedName>
        <fullName evidence="2">Uncharacterized protein</fullName>
    </submittedName>
</protein>
<feature type="region of interest" description="Disordered" evidence="1">
    <location>
        <begin position="48"/>
        <end position="80"/>
    </location>
</feature>
<gene>
    <name evidence="2" type="ORF">AVEN_27490_1</name>
</gene>
<dbReference type="EMBL" id="BGPR01059994">
    <property type="protein sequence ID" value="GBO35951.1"/>
    <property type="molecule type" value="Genomic_DNA"/>
</dbReference>
<reference evidence="2 3" key="1">
    <citation type="journal article" date="2019" name="Sci. Rep.">
        <title>Orb-weaving spider Araneus ventricosus genome elucidates the spidroin gene catalogue.</title>
        <authorList>
            <person name="Kono N."/>
            <person name="Nakamura H."/>
            <person name="Ohtoshi R."/>
            <person name="Moran D.A.P."/>
            <person name="Shinohara A."/>
            <person name="Yoshida Y."/>
            <person name="Fujiwara M."/>
            <person name="Mori M."/>
            <person name="Tomita M."/>
            <person name="Arakawa K."/>
        </authorList>
    </citation>
    <scope>NUCLEOTIDE SEQUENCE [LARGE SCALE GENOMIC DNA]</scope>
</reference>
<evidence type="ECO:0000256" key="1">
    <source>
        <dbReference type="SAM" id="MobiDB-lite"/>
    </source>
</evidence>
<comment type="caution">
    <text evidence="2">The sequence shown here is derived from an EMBL/GenBank/DDBJ whole genome shotgun (WGS) entry which is preliminary data.</text>
</comment>
<proteinExistence type="predicted"/>
<sequence length="97" mass="11396">MISDQIKRRVAGEVKEHFLDEWGKLVDPLVLAGKIDEYESVRSSRKLHNVRMPERKPLEKVKLPSPRKENKSKFVGKIRTPILEKHHAQGELEKREF</sequence>
<dbReference type="OrthoDB" id="6435150at2759"/>
<evidence type="ECO:0000313" key="2">
    <source>
        <dbReference type="EMBL" id="GBO35951.1"/>
    </source>
</evidence>
<name>A0A4Y2WG19_ARAVE</name>
<dbReference type="AlphaFoldDB" id="A0A4Y2WG19"/>
<evidence type="ECO:0000313" key="3">
    <source>
        <dbReference type="Proteomes" id="UP000499080"/>
    </source>
</evidence>
<dbReference type="Proteomes" id="UP000499080">
    <property type="component" value="Unassembled WGS sequence"/>
</dbReference>
<organism evidence="2 3">
    <name type="scientific">Araneus ventricosus</name>
    <name type="common">Orbweaver spider</name>
    <name type="synonym">Epeira ventricosa</name>
    <dbReference type="NCBI Taxonomy" id="182803"/>
    <lineage>
        <taxon>Eukaryota</taxon>
        <taxon>Metazoa</taxon>
        <taxon>Ecdysozoa</taxon>
        <taxon>Arthropoda</taxon>
        <taxon>Chelicerata</taxon>
        <taxon>Arachnida</taxon>
        <taxon>Araneae</taxon>
        <taxon>Araneomorphae</taxon>
        <taxon>Entelegynae</taxon>
        <taxon>Araneoidea</taxon>
        <taxon>Araneidae</taxon>
        <taxon>Araneus</taxon>
    </lineage>
</organism>
<accession>A0A4Y2WG19</accession>
<feature type="compositionally biased region" description="Basic and acidic residues" evidence="1">
    <location>
        <begin position="51"/>
        <end position="72"/>
    </location>
</feature>